<dbReference type="EMBL" id="MCFL01000077">
    <property type="protein sequence ID" value="ORZ30678.1"/>
    <property type="molecule type" value="Genomic_DNA"/>
</dbReference>
<dbReference type="Proteomes" id="UP000193411">
    <property type="component" value="Unassembled WGS sequence"/>
</dbReference>
<reference evidence="1 2" key="1">
    <citation type="submission" date="2016-07" db="EMBL/GenBank/DDBJ databases">
        <title>Pervasive Adenine N6-methylation of Active Genes in Fungi.</title>
        <authorList>
            <consortium name="DOE Joint Genome Institute"/>
            <person name="Mondo S.J."/>
            <person name="Dannebaum R.O."/>
            <person name="Kuo R.C."/>
            <person name="Labutti K."/>
            <person name="Haridas S."/>
            <person name="Kuo A."/>
            <person name="Salamov A."/>
            <person name="Ahrendt S.R."/>
            <person name="Lipzen A."/>
            <person name="Sullivan W."/>
            <person name="Andreopoulos W.B."/>
            <person name="Clum A."/>
            <person name="Lindquist E."/>
            <person name="Daum C."/>
            <person name="Ramamoorthy G.K."/>
            <person name="Gryganskyi A."/>
            <person name="Culley D."/>
            <person name="Magnuson J.K."/>
            <person name="James T.Y."/>
            <person name="O'Malley M.A."/>
            <person name="Stajich J.E."/>
            <person name="Spatafora J.W."/>
            <person name="Visel A."/>
            <person name="Grigoriev I.V."/>
        </authorList>
    </citation>
    <scope>NUCLEOTIDE SEQUENCE [LARGE SCALE GENOMIC DNA]</scope>
    <source>
        <strain evidence="1 2">PL171</strain>
    </source>
</reference>
<protein>
    <submittedName>
        <fullName evidence="1">Uncharacterized protein</fullName>
    </submittedName>
</protein>
<sequence length="171" mass="20242">MFGTISMIHFCEPHTPWPRKRNWLPTTVRSTSTIGNDRRQRAKATFPTRHHVMRIYAQHACFFLHHRTRHSQLPEASERLKRQWLPRVNPSLSNLSNQANNHISVRRDVPTQSRRPHLIHTRWHVSSQSPSICCIPMPWYTRVFALRSGQNIACTLCKYVYSQDHFQRVLV</sequence>
<dbReference type="AlphaFoldDB" id="A0A1Y2H7V9"/>
<name>A0A1Y2H7V9_9FUNG</name>
<evidence type="ECO:0000313" key="2">
    <source>
        <dbReference type="Proteomes" id="UP000193411"/>
    </source>
</evidence>
<comment type="caution">
    <text evidence="1">The sequence shown here is derived from an EMBL/GenBank/DDBJ whole genome shotgun (WGS) entry which is preliminary data.</text>
</comment>
<organism evidence="1 2">
    <name type="scientific">Catenaria anguillulae PL171</name>
    <dbReference type="NCBI Taxonomy" id="765915"/>
    <lineage>
        <taxon>Eukaryota</taxon>
        <taxon>Fungi</taxon>
        <taxon>Fungi incertae sedis</taxon>
        <taxon>Blastocladiomycota</taxon>
        <taxon>Blastocladiomycetes</taxon>
        <taxon>Blastocladiales</taxon>
        <taxon>Catenariaceae</taxon>
        <taxon>Catenaria</taxon>
    </lineage>
</organism>
<keyword evidence="2" id="KW-1185">Reference proteome</keyword>
<proteinExistence type="predicted"/>
<accession>A0A1Y2H7V9</accession>
<evidence type="ECO:0000313" key="1">
    <source>
        <dbReference type="EMBL" id="ORZ30678.1"/>
    </source>
</evidence>
<gene>
    <name evidence="1" type="ORF">BCR44DRAFT_208499</name>
</gene>